<dbReference type="InterPro" id="IPR036661">
    <property type="entry name" value="Luciferase-like_sf"/>
</dbReference>
<evidence type="ECO:0000313" key="5">
    <source>
        <dbReference type="Proteomes" id="UP000037712"/>
    </source>
</evidence>
<reference evidence="4 5" key="1">
    <citation type="journal article" date="2015" name="Genome Announc.">
        <title>Draft Genome Sequence of Rhodococcus rhodochrous Strain KG-21, a Soil Isolate from Oil Fields of Krishna-Godavari Basin, India.</title>
        <authorList>
            <person name="Dawar C."/>
            <person name="Aggarwal R.K."/>
        </authorList>
    </citation>
    <scope>NUCLEOTIDE SEQUENCE [LARGE SCALE GENOMIC DNA]</scope>
    <source>
        <strain evidence="4 5">KG-21</strain>
    </source>
</reference>
<dbReference type="PATRIC" id="fig|1441923.3.peg.743"/>
<protein>
    <recommendedName>
        <fullName evidence="3">Luciferase-like domain-containing protein</fullName>
    </recommendedName>
</protein>
<name>A0A0M9WQ97_RHORH</name>
<accession>A0A0M9WQ97</accession>
<dbReference type="GO" id="GO:0004497">
    <property type="term" value="F:monooxygenase activity"/>
    <property type="evidence" value="ECO:0007669"/>
    <property type="project" value="UniProtKB-KW"/>
</dbReference>
<evidence type="ECO:0000256" key="2">
    <source>
        <dbReference type="ARBA" id="ARBA00023033"/>
    </source>
</evidence>
<feature type="domain" description="Luciferase-like" evidence="3">
    <location>
        <begin position="1"/>
        <end position="324"/>
    </location>
</feature>
<evidence type="ECO:0000313" key="4">
    <source>
        <dbReference type="EMBL" id="KOS57550.1"/>
    </source>
</evidence>
<dbReference type="Proteomes" id="UP000037712">
    <property type="component" value="Unassembled WGS sequence"/>
</dbReference>
<evidence type="ECO:0000256" key="1">
    <source>
        <dbReference type="ARBA" id="ARBA00023002"/>
    </source>
</evidence>
<dbReference type="EMBL" id="AZYO01000004">
    <property type="protein sequence ID" value="KOS57550.1"/>
    <property type="molecule type" value="Genomic_DNA"/>
</dbReference>
<dbReference type="GO" id="GO:0016705">
    <property type="term" value="F:oxidoreductase activity, acting on paired donors, with incorporation or reduction of molecular oxygen"/>
    <property type="evidence" value="ECO:0007669"/>
    <property type="project" value="InterPro"/>
</dbReference>
<dbReference type="Pfam" id="PF00296">
    <property type="entry name" value="Bac_luciferase"/>
    <property type="match status" value="1"/>
</dbReference>
<sequence length="388" mass="43049">MRFIMLSECGTRPGNTHHRRYFDMIEEAKFAEEMGFYGWGTSEHHFFNDIAVTPSVECLYTAVALNTSRIKLRYMSRLVSAVHPILVAEQTATTDIFSNGRIELGVARGNTLLQLDAFGVSLEETAERAEEALELIVRALSNDTFSHEGKYWGTIPERRLTPKGTQAPHPPLFKICQSESSAIDARRRGLGMITSDLYMGWDTLESYINAYKSVDASEIAPVGGFAVNAAASSIMTARCASTNDEAMALAEEDLLKFARMIIWDVYVQLAERSPEKYGGFTRFKELREHVGDAAWLRDNTPTILVGDPEYIIGQVQRHQAIGADEMVLRIDGGSHDDIMSTIEHLGRYVIPYFTNPTGVVRSGPVGLLPGDPRQVASYETSGQEEVPA</sequence>
<dbReference type="Gene3D" id="3.20.20.30">
    <property type="entry name" value="Luciferase-like domain"/>
    <property type="match status" value="1"/>
</dbReference>
<comment type="caution">
    <text evidence="4">The sequence shown here is derived from an EMBL/GenBank/DDBJ whole genome shotgun (WGS) entry which is preliminary data.</text>
</comment>
<dbReference type="PANTHER" id="PTHR30137">
    <property type="entry name" value="LUCIFERASE-LIKE MONOOXYGENASE"/>
    <property type="match status" value="1"/>
</dbReference>
<reference evidence="5" key="2">
    <citation type="submission" date="2015-01" db="EMBL/GenBank/DDBJ databases">
        <title>Draft genome sequence of potential hydrocarbon metabolising strain of Rhodococcus rhodochrous.</title>
        <authorList>
            <person name="Aggarwal R.K."/>
            <person name="Dawar C."/>
        </authorList>
    </citation>
    <scope>NUCLEOTIDE SEQUENCE [LARGE SCALE GENOMIC DNA]</scope>
    <source>
        <strain evidence="5">KG-21</strain>
    </source>
</reference>
<organism evidence="4 5">
    <name type="scientific">Rhodococcus rhodochrous KG-21</name>
    <dbReference type="NCBI Taxonomy" id="1441923"/>
    <lineage>
        <taxon>Bacteria</taxon>
        <taxon>Bacillati</taxon>
        <taxon>Actinomycetota</taxon>
        <taxon>Actinomycetes</taxon>
        <taxon>Mycobacteriales</taxon>
        <taxon>Nocardiaceae</taxon>
        <taxon>Rhodococcus</taxon>
    </lineage>
</organism>
<dbReference type="InterPro" id="IPR050766">
    <property type="entry name" value="Bact_Lucif_Oxidored"/>
</dbReference>
<dbReference type="InterPro" id="IPR011251">
    <property type="entry name" value="Luciferase-like_dom"/>
</dbReference>
<dbReference type="AlphaFoldDB" id="A0A0M9WQ97"/>
<keyword evidence="2" id="KW-0503">Monooxygenase</keyword>
<dbReference type="GO" id="GO:0005829">
    <property type="term" value="C:cytosol"/>
    <property type="evidence" value="ECO:0007669"/>
    <property type="project" value="TreeGrafter"/>
</dbReference>
<dbReference type="SUPFAM" id="SSF51679">
    <property type="entry name" value="Bacterial luciferase-like"/>
    <property type="match status" value="1"/>
</dbReference>
<dbReference type="GeneID" id="29940057"/>
<proteinExistence type="predicted"/>
<dbReference type="RefSeq" id="WP_024100354.1">
    <property type="nucleotide sequence ID" value="NZ_AZYO01000004.1"/>
</dbReference>
<evidence type="ECO:0000259" key="3">
    <source>
        <dbReference type="Pfam" id="PF00296"/>
    </source>
</evidence>
<dbReference type="PANTHER" id="PTHR30137:SF8">
    <property type="entry name" value="BLR5498 PROTEIN"/>
    <property type="match status" value="1"/>
</dbReference>
<keyword evidence="1" id="KW-0560">Oxidoreductase</keyword>
<gene>
    <name evidence="4" type="ORF">Z051_03435</name>
</gene>